<comment type="similarity">
    <text evidence="2 7">Belongs to the aldehyde dehydrogenase family.</text>
</comment>
<evidence type="ECO:0000313" key="11">
    <source>
        <dbReference type="Proteomes" id="UP000722485"/>
    </source>
</evidence>
<dbReference type="EC" id="1.2.1.16" evidence="8"/>
<keyword evidence="11" id="KW-1185">Reference proteome</keyword>
<dbReference type="Proteomes" id="UP000722485">
    <property type="component" value="Unassembled WGS sequence"/>
</dbReference>
<comment type="pathway">
    <text evidence="1 8">Amino-acid degradation; 4-aminobutanoate degradation.</text>
</comment>
<sequence>MSTPQLKDASLFVGKNWIDNQWVESESGKRFNVYDPATSGLIGSCPESTAKDAEKAIRAAAIALPLWRSKTGRERARILRRWYDLIVENKEDLATLITWENGKAKPDAVGEVLFAASFLEWYSEEASRIYGDVIPHSNGSFRASVVKEPVGVCGLITPWNFPAAMVTRKVAPALAAGCTVVIKSAGETPFAANALAVLGERAGVPKGVVNIVSALDNTPEIGLTLCESEIVKKISFTGSTRVGKILMRQSSDTLKKLSLELGGNAPFIVFNDADLDLALNGAIISKFKSSGQTCVCSNRIFVQKGIYPEFIRKLKEIVGTFQVGNGFDVKTTHGPLVTPVAAERVSGLVEDAIKLGAKVEIGGKKRADLGPNFYEPTILSNVNNNMRLVSEEIFGPVAPIFQFETENEVIEAANKCDVGLASYIFTQDINRAARFTETLQYGMVAVNTGIISDAAIPFGGIKQSGIGREGSKYGIEDYLHTKTIVTGNVQVVHRAYL</sequence>
<dbReference type="PANTHER" id="PTHR43353:SF11">
    <property type="entry name" value="SUCCINATE SEMIALDEHYDE DEHYDROGENASE (EUROFUNG)"/>
    <property type="match status" value="1"/>
</dbReference>
<dbReference type="NCBIfam" id="TIGR01780">
    <property type="entry name" value="SSADH"/>
    <property type="match status" value="1"/>
</dbReference>
<dbReference type="EMBL" id="JAANBB010000036">
    <property type="protein sequence ID" value="KAF7554169.1"/>
    <property type="molecule type" value="Genomic_DNA"/>
</dbReference>
<dbReference type="InterPro" id="IPR029510">
    <property type="entry name" value="Ald_DH_CS_GLU"/>
</dbReference>
<dbReference type="FunFam" id="3.40.309.10:FF:000004">
    <property type="entry name" value="Succinate-semialdehyde dehydrogenase I"/>
    <property type="match status" value="1"/>
</dbReference>
<dbReference type="GO" id="GO:0004777">
    <property type="term" value="F:succinate-semialdehyde dehydrogenase (NAD+) activity"/>
    <property type="evidence" value="ECO:0007669"/>
    <property type="project" value="UniProtKB-UniRule"/>
</dbReference>
<dbReference type="AlphaFoldDB" id="A0A9P5LB30"/>
<reference evidence="10" key="1">
    <citation type="submission" date="2020-03" db="EMBL/GenBank/DDBJ databases">
        <title>Draft Genome Sequence of Cylindrodendrum hubeiense.</title>
        <authorList>
            <person name="Buettner E."/>
            <person name="Kellner H."/>
        </authorList>
    </citation>
    <scope>NUCLEOTIDE SEQUENCE</scope>
    <source>
        <strain evidence="10">IHI 201604</strain>
    </source>
</reference>
<proteinExistence type="inferred from homology"/>
<dbReference type="SUPFAM" id="SSF53720">
    <property type="entry name" value="ALDH-like"/>
    <property type="match status" value="1"/>
</dbReference>
<dbReference type="GO" id="GO:0046394">
    <property type="term" value="P:carboxylic acid biosynthetic process"/>
    <property type="evidence" value="ECO:0007669"/>
    <property type="project" value="UniProtKB-ARBA"/>
</dbReference>
<dbReference type="InterPro" id="IPR016161">
    <property type="entry name" value="Ald_DH/histidinol_DH"/>
</dbReference>
<dbReference type="FunFam" id="3.40.605.10:FF:000026">
    <property type="entry name" value="Aldehyde dehydrogenase, putative"/>
    <property type="match status" value="1"/>
</dbReference>
<evidence type="ECO:0000256" key="5">
    <source>
        <dbReference type="ARBA" id="ARBA00052698"/>
    </source>
</evidence>
<evidence type="ECO:0000259" key="9">
    <source>
        <dbReference type="Pfam" id="PF00171"/>
    </source>
</evidence>
<name>A0A9P5LB30_9HYPO</name>
<evidence type="ECO:0000256" key="6">
    <source>
        <dbReference type="PROSITE-ProRule" id="PRU10007"/>
    </source>
</evidence>
<dbReference type="GO" id="GO:0009450">
    <property type="term" value="P:gamma-aminobutyric acid catabolic process"/>
    <property type="evidence" value="ECO:0007669"/>
    <property type="project" value="InterPro"/>
</dbReference>
<protein>
    <recommendedName>
        <fullName evidence="8">Succinate-semialdehyde dehydrogenase</fullName>
        <ecNumber evidence="8">1.2.1.16</ecNumber>
    </recommendedName>
</protein>
<comment type="catalytic activity">
    <reaction evidence="4 8">
        <text>succinate semialdehyde + NADP(+) + H2O = succinate + NADPH + 2 H(+)</text>
        <dbReference type="Rhea" id="RHEA:13213"/>
        <dbReference type="ChEBI" id="CHEBI:15377"/>
        <dbReference type="ChEBI" id="CHEBI:15378"/>
        <dbReference type="ChEBI" id="CHEBI:30031"/>
        <dbReference type="ChEBI" id="CHEBI:57706"/>
        <dbReference type="ChEBI" id="CHEBI:57783"/>
        <dbReference type="ChEBI" id="CHEBI:58349"/>
        <dbReference type="EC" id="1.2.1.16"/>
    </reaction>
</comment>
<evidence type="ECO:0000256" key="2">
    <source>
        <dbReference type="ARBA" id="ARBA00009986"/>
    </source>
</evidence>
<dbReference type="Gene3D" id="3.40.605.10">
    <property type="entry name" value="Aldehyde Dehydrogenase, Chain A, domain 1"/>
    <property type="match status" value="1"/>
</dbReference>
<evidence type="ECO:0000256" key="3">
    <source>
        <dbReference type="ARBA" id="ARBA00023002"/>
    </source>
</evidence>
<evidence type="ECO:0000256" key="1">
    <source>
        <dbReference type="ARBA" id="ARBA00005176"/>
    </source>
</evidence>
<dbReference type="Pfam" id="PF00171">
    <property type="entry name" value="Aldedh"/>
    <property type="match status" value="1"/>
</dbReference>
<dbReference type="InterPro" id="IPR016160">
    <property type="entry name" value="Ald_DH_CS_CYS"/>
</dbReference>
<dbReference type="GO" id="GO:0005737">
    <property type="term" value="C:cytoplasm"/>
    <property type="evidence" value="ECO:0007669"/>
    <property type="project" value="TreeGrafter"/>
</dbReference>
<dbReference type="FunFam" id="3.40.605.10:FF:000005">
    <property type="entry name" value="Succinate-semialdehyde dehydrogenase I"/>
    <property type="match status" value="1"/>
</dbReference>
<comment type="caution">
    <text evidence="10">The sequence shown here is derived from an EMBL/GenBank/DDBJ whole genome shotgun (WGS) entry which is preliminary data.</text>
</comment>
<gene>
    <name evidence="10" type="ORF">G7Z17_g3117</name>
</gene>
<dbReference type="InterPro" id="IPR015590">
    <property type="entry name" value="Aldehyde_DH_dom"/>
</dbReference>
<dbReference type="InterPro" id="IPR050740">
    <property type="entry name" value="Aldehyde_DH_Superfamily"/>
</dbReference>
<dbReference type="InterPro" id="IPR016162">
    <property type="entry name" value="Ald_DH_N"/>
</dbReference>
<evidence type="ECO:0000256" key="4">
    <source>
        <dbReference type="ARBA" id="ARBA00050387"/>
    </source>
</evidence>
<dbReference type="GO" id="GO:0004030">
    <property type="term" value="F:aldehyde dehydrogenase [NAD(P)+] activity"/>
    <property type="evidence" value="ECO:0007669"/>
    <property type="project" value="UniProtKB-ARBA"/>
</dbReference>
<keyword evidence="3 7" id="KW-0560">Oxidoreductase</keyword>
<evidence type="ECO:0000256" key="7">
    <source>
        <dbReference type="RuleBase" id="RU003345"/>
    </source>
</evidence>
<dbReference type="OrthoDB" id="310895at2759"/>
<dbReference type="InterPro" id="IPR016163">
    <property type="entry name" value="Ald_DH_C"/>
</dbReference>
<evidence type="ECO:0000313" key="10">
    <source>
        <dbReference type="EMBL" id="KAF7554169.1"/>
    </source>
</evidence>
<feature type="active site" evidence="6">
    <location>
        <position position="260"/>
    </location>
</feature>
<dbReference type="PANTHER" id="PTHR43353">
    <property type="entry name" value="SUCCINATE-SEMIALDEHYDE DEHYDROGENASE, MITOCHONDRIAL"/>
    <property type="match status" value="1"/>
</dbReference>
<dbReference type="Gene3D" id="3.40.309.10">
    <property type="entry name" value="Aldehyde Dehydrogenase, Chain A, domain 2"/>
    <property type="match status" value="1"/>
</dbReference>
<dbReference type="CDD" id="cd07103">
    <property type="entry name" value="ALDH_F5_SSADH_GabD"/>
    <property type="match status" value="1"/>
</dbReference>
<evidence type="ECO:0000256" key="8">
    <source>
        <dbReference type="RuleBase" id="RU365091"/>
    </source>
</evidence>
<dbReference type="InterPro" id="IPR010102">
    <property type="entry name" value="Succ_semiAld_DH"/>
</dbReference>
<accession>A0A9P5LB30</accession>
<organism evidence="10 11">
    <name type="scientific">Cylindrodendrum hubeiense</name>
    <dbReference type="NCBI Taxonomy" id="595255"/>
    <lineage>
        <taxon>Eukaryota</taxon>
        <taxon>Fungi</taxon>
        <taxon>Dikarya</taxon>
        <taxon>Ascomycota</taxon>
        <taxon>Pezizomycotina</taxon>
        <taxon>Sordariomycetes</taxon>
        <taxon>Hypocreomycetidae</taxon>
        <taxon>Hypocreales</taxon>
        <taxon>Nectriaceae</taxon>
        <taxon>Cylindrodendrum</taxon>
    </lineage>
</organism>
<dbReference type="PROSITE" id="PS00070">
    <property type="entry name" value="ALDEHYDE_DEHYDR_CYS"/>
    <property type="match status" value="1"/>
</dbReference>
<dbReference type="PROSITE" id="PS00687">
    <property type="entry name" value="ALDEHYDE_DEHYDR_GLU"/>
    <property type="match status" value="1"/>
</dbReference>
<feature type="domain" description="Aldehyde dehydrogenase" evidence="9">
    <location>
        <begin position="22"/>
        <end position="484"/>
    </location>
</feature>
<comment type="catalytic activity">
    <reaction evidence="5 8">
        <text>succinate semialdehyde + NAD(+) + H2O = succinate + NADH + 2 H(+)</text>
        <dbReference type="Rhea" id="RHEA:13217"/>
        <dbReference type="ChEBI" id="CHEBI:15377"/>
        <dbReference type="ChEBI" id="CHEBI:15378"/>
        <dbReference type="ChEBI" id="CHEBI:30031"/>
        <dbReference type="ChEBI" id="CHEBI:57540"/>
        <dbReference type="ChEBI" id="CHEBI:57706"/>
        <dbReference type="ChEBI" id="CHEBI:57945"/>
        <dbReference type="EC" id="1.2.1.16"/>
    </reaction>
</comment>